<dbReference type="Proteomes" id="UP001428341">
    <property type="component" value="Unassembled WGS sequence"/>
</dbReference>
<dbReference type="PANTHER" id="PTHR27006">
    <property type="entry name" value="PROMASTIGOTE SURFACE ANTIGEN PROTEIN PSA"/>
    <property type="match status" value="1"/>
</dbReference>
<comment type="caution">
    <text evidence="2">The sequence shown here is derived from an EMBL/GenBank/DDBJ whole genome shotgun (WGS) entry which is preliminary data.</text>
</comment>
<gene>
    <name evidence="2" type="ORF">WN944_022060</name>
</gene>
<dbReference type="PANTHER" id="PTHR27006:SF634">
    <property type="entry name" value="RECEPTOR-LIKE SERINE_THREONINE-PROTEIN KINASE"/>
    <property type="match status" value="1"/>
</dbReference>
<reference evidence="2 3" key="1">
    <citation type="submission" date="2024-05" db="EMBL/GenBank/DDBJ databases">
        <title>Haplotype-resolved chromosome-level genome assembly of Huyou (Citrus changshanensis).</title>
        <authorList>
            <person name="Miao C."/>
            <person name="Chen W."/>
            <person name="Wu Y."/>
            <person name="Wang L."/>
            <person name="Zhao S."/>
            <person name="Grierson D."/>
            <person name="Xu C."/>
            <person name="Chen K."/>
        </authorList>
    </citation>
    <scope>NUCLEOTIDE SEQUENCE [LARGE SCALE GENOMIC DNA]</scope>
    <source>
        <strain evidence="2">01-14</strain>
        <tissue evidence="2">Leaf</tissue>
    </source>
</reference>
<evidence type="ECO:0000313" key="2">
    <source>
        <dbReference type="EMBL" id="KAK9229103.1"/>
    </source>
</evidence>
<proteinExistence type="predicted"/>
<dbReference type="EMBL" id="JBCGBO010000001">
    <property type="protein sequence ID" value="KAK9229103.1"/>
    <property type="molecule type" value="Genomic_DNA"/>
</dbReference>
<feature type="domain" description="S-locus receptor kinase C-terminal" evidence="1">
    <location>
        <begin position="182"/>
        <end position="228"/>
    </location>
</feature>
<accession>A0AAP0N086</accession>
<sequence length="228" mass="25099">MYNDETSCVKQGAALLVGGGLARYPGSEVCYLLSRRPLARDHGTSRKFSFSRQKAFPARAKVGGPSPWKLLERAPLSESSGMNPIQPQPPRSNVHYGELWGVVNVNQGGRIFRRAIKGAIEKGKRAWQLLNEGKGLELIGDSLDESCSPEEVSRCIHVGLLCVQDKAMDRPTMSDVSMLTNRTMALPTPKQTTFFINISSDYQEPEVSEIKLEICSVNDVTISGMEGR</sequence>
<protein>
    <recommendedName>
        <fullName evidence="1">S-locus receptor kinase C-terminal domain-containing protein</fullName>
    </recommendedName>
</protein>
<keyword evidence="3" id="KW-1185">Reference proteome</keyword>
<dbReference type="InterPro" id="IPR021820">
    <property type="entry name" value="S-locus_recpt_kinase_C"/>
</dbReference>
<dbReference type="AlphaFoldDB" id="A0AAP0N086"/>
<organism evidence="2 3">
    <name type="scientific">Citrus x changshan-huyou</name>
    <dbReference type="NCBI Taxonomy" id="2935761"/>
    <lineage>
        <taxon>Eukaryota</taxon>
        <taxon>Viridiplantae</taxon>
        <taxon>Streptophyta</taxon>
        <taxon>Embryophyta</taxon>
        <taxon>Tracheophyta</taxon>
        <taxon>Spermatophyta</taxon>
        <taxon>Magnoliopsida</taxon>
        <taxon>eudicotyledons</taxon>
        <taxon>Gunneridae</taxon>
        <taxon>Pentapetalae</taxon>
        <taxon>rosids</taxon>
        <taxon>malvids</taxon>
        <taxon>Sapindales</taxon>
        <taxon>Rutaceae</taxon>
        <taxon>Aurantioideae</taxon>
        <taxon>Citrus</taxon>
    </lineage>
</organism>
<evidence type="ECO:0000313" key="3">
    <source>
        <dbReference type="Proteomes" id="UP001428341"/>
    </source>
</evidence>
<name>A0AAP0N086_9ROSI</name>
<dbReference type="Gene3D" id="1.10.510.10">
    <property type="entry name" value="Transferase(Phosphotransferase) domain 1"/>
    <property type="match status" value="1"/>
</dbReference>
<evidence type="ECO:0000259" key="1">
    <source>
        <dbReference type="Pfam" id="PF11883"/>
    </source>
</evidence>
<dbReference type="Pfam" id="PF11883">
    <property type="entry name" value="DUF3403"/>
    <property type="match status" value="1"/>
</dbReference>
<dbReference type="GO" id="GO:0004674">
    <property type="term" value="F:protein serine/threonine kinase activity"/>
    <property type="evidence" value="ECO:0007669"/>
    <property type="project" value="InterPro"/>
</dbReference>